<dbReference type="Pfam" id="PF13336">
    <property type="entry name" value="AcetylCoA_hyd_C"/>
    <property type="match status" value="1"/>
</dbReference>
<feature type="transmembrane region" description="Helical" evidence="3">
    <location>
        <begin position="386"/>
        <end position="413"/>
    </location>
</feature>
<keyword evidence="3" id="KW-0472">Membrane</keyword>
<name>A0AAD5UHH5_9FUNG</name>
<feature type="transmembrane region" description="Helical" evidence="3">
    <location>
        <begin position="200"/>
        <end position="220"/>
    </location>
</feature>
<evidence type="ECO:0008006" key="8">
    <source>
        <dbReference type="Google" id="ProtNLM"/>
    </source>
</evidence>
<dbReference type="GO" id="GO:0006083">
    <property type="term" value="P:acetate metabolic process"/>
    <property type="evidence" value="ECO:0007669"/>
    <property type="project" value="InterPro"/>
</dbReference>
<sequence>MISTVFQSTWQIDACHGAPTAMHVFKETRPTKLYQFELNDYPYPLCGSESGYNGYSCCFSSLDTSQTFGYKSFSRHLISGEYSVDTSPPKAAIGSSYCMLQGDGVSMWGYDFIFYASINSCLENNVICNGTHLTLYSGLNCQGNAEYYPLTSIPANYKSLYLGNIAVSKYTVNSGITEYQWIAYTPSWMLAPNSHSTMEIVALLSYALAIGGFLVTSSVYGQKIYKGKSIKLRDFCMFVTQLLWLFRTILDVYYTYSVFQNSQQVALFKALLGSTEVCSLLSVLISFKITTEINKKSNSKLFLIAGSISLVILHFSLVGPYYASCFFALTNTMAYHSIANIAFNLQIGWMLFMFVFDLIPPLIIFKMVFFQQLTKAKKTKESTEDVLLSNGTIFAILLVHLFNCLIFVVVSVLRYATSLFQNDRNALASEAILSFCYMIHNVVIYSPPPLLNAEDAVKLVNSGDRIYMHGVASFPTVLADALSKRTDLKNVEIDHLHVVPENPCSKLELKDSFFVANYFIGANQRKQVAEGISSLIPCFLSDLPKLMRNGVRSTDVAFLNVSTPDKHGYCSLGLEVCTALAAVESAKLVIAQINPNMPRTHGQSFVHINSFDAIVNVTEPVPEIAPAKIGPVELAIGKHLAGLIPDGATLQMGIGGIPNAVLECLKNHKNLGIHTEMFSDGVIDLIESGVVDNSQKFHSPHTTVTAFAMGTKRLYDFVDDNPSVHFNDIQFVNDPSVIGKNPKATAINAAIEVDITGQVCADSVGTRMISGVGGQCDFEYGASISKGGLPLICLPSTSKSGASTIVPFLKQGAGVTTTRNHVHYIVTENGIAYLFGKNLLERAKAMIKIAHPNHQEDLAKQAFDRFKVLIQ</sequence>
<comment type="caution">
    <text evidence="6">The sequence shown here is derived from an EMBL/GenBank/DDBJ whole genome shotgun (WGS) entry which is preliminary data.</text>
</comment>
<dbReference type="Gene3D" id="3.40.1080.10">
    <property type="entry name" value="Glutaconate Coenzyme A-transferase"/>
    <property type="match status" value="1"/>
</dbReference>
<feature type="domain" description="Acetyl-CoA hydrolase/transferase C-terminal" evidence="5">
    <location>
        <begin position="710"/>
        <end position="862"/>
    </location>
</feature>
<evidence type="ECO:0000256" key="2">
    <source>
        <dbReference type="ARBA" id="ARBA00022679"/>
    </source>
</evidence>
<dbReference type="SUPFAM" id="SSF100950">
    <property type="entry name" value="NagB/RpiA/CoA transferase-like"/>
    <property type="match status" value="2"/>
</dbReference>
<dbReference type="InterPro" id="IPR003702">
    <property type="entry name" value="ActCoA_hydro_N"/>
</dbReference>
<dbReference type="InterPro" id="IPR038460">
    <property type="entry name" value="AcetylCoA_hyd_C_sf"/>
</dbReference>
<accession>A0AAD5UHH5</accession>
<gene>
    <name evidence="6" type="ORF">HK103_006031</name>
</gene>
<organism evidence="6 7">
    <name type="scientific">Boothiomyces macroporosus</name>
    <dbReference type="NCBI Taxonomy" id="261099"/>
    <lineage>
        <taxon>Eukaryota</taxon>
        <taxon>Fungi</taxon>
        <taxon>Fungi incertae sedis</taxon>
        <taxon>Chytridiomycota</taxon>
        <taxon>Chytridiomycota incertae sedis</taxon>
        <taxon>Chytridiomycetes</taxon>
        <taxon>Rhizophydiales</taxon>
        <taxon>Terramycetaceae</taxon>
        <taxon>Boothiomyces</taxon>
    </lineage>
</organism>
<dbReference type="GO" id="GO:0008775">
    <property type="term" value="F:acetate CoA-transferase activity"/>
    <property type="evidence" value="ECO:0007669"/>
    <property type="project" value="InterPro"/>
</dbReference>
<dbReference type="EMBL" id="JADGKB010000060">
    <property type="protein sequence ID" value="KAJ3255773.1"/>
    <property type="molecule type" value="Genomic_DNA"/>
</dbReference>
<dbReference type="InterPro" id="IPR026888">
    <property type="entry name" value="AcetylCoA_hyd_C"/>
</dbReference>
<dbReference type="InterPro" id="IPR037171">
    <property type="entry name" value="NagB/RpiA_transferase-like"/>
</dbReference>
<dbReference type="PANTHER" id="PTHR21432">
    <property type="entry name" value="ACETYL-COA HYDROLASE-RELATED"/>
    <property type="match status" value="1"/>
</dbReference>
<evidence type="ECO:0000259" key="5">
    <source>
        <dbReference type="Pfam" id="PF13336"/>
    </source>
</evidence>
<keyword evidence="3" id="KW-0812">Transmembrane</keyword>
<feature type="domain" description="Acetyl-CoA hydrolase/transferase N-terminal" evidence="4">
    <location>
        <begin position="452"/>
        <end position="618"/>
    </location>
</feature>
<feature type="transmembrane region" description="Helical" evidence="3">
    <location>
        <begin position="301"/>
        <end position="323"/>
    </location>
</feature>
<keyword evidence="3" id="KW-1133">Transmembrane helix</keyword>
<evidence type="ECO:0000259" key="4">
    <source>
        <dbReference type="Pfam" id="PF02550"/>
    </source>
</evidence>
<keyword evidence="7" id="KW-1185">Reference proteome</keyword>
<protein>
    <recommendedName>
        <fullName evidence="8">Acetyl-CoA hydrolase</fullName>
    </recommendedName>
</protein>
<evidence type="ECO:0000256" key="3">
    <source>
        <dbReference type="SAM" id="Phobius"/>
    </source>
</evidence>
<feature type="transmembrane region" description="Helical" evidence="3">
    <location>
        <begin position="232"/>
        <end position="250"/>
    </location>
</feature>
<comment type="similarity">
    <text evidence="1">Belongs to the acetyl-CoA hydrolase/transferase family.</text>
</comment>
<dbReference type="Pfam" id="PF02550">
    <property type="entry name" value="AcetylCoA_hydro"/>
    <property type="match status" value="1"/>
</dbReference>
<reference evidence="6" key="1">
    <citation type="submission" date="2020-05" db="EMBL/GenBank/DDBJ databases">
        <title>Phylogenomic resolution of chytrid fungi.</title>
        <authorList>
            <person name="Stajich J.E."/>
            <person name="Amses K."/>
            <person name="Simmons R."/>
            <person name="Seto K."/>
            <person name="Myers J."/>
            <person name="Bonds A."/>
            <person name="Quandt C.A."/>
            <person name="Barry K."/>
            <person name="Liu P."/>
            <person name="Grigoriev I."/>
            <person name="Longcore J.E."/>
            <person name="James T.Y."/>
        </authorList>
    </citation>
    <scope>NUCLEOTIDE SEQUENCE</scope>
    <source>
        <strain evidence="6">PLAUS21</strain>
    </source>
</reference>
<evidence type="ECO:0000256" key="1">
    <source>
        <dbReference type="ARBA" id="ARBA00009632"/>
    </source>
</evidence>
<dbReference type="PANTHER" id="PTHR21432:SF20">
    <property type="entry name" value="ACETYL-COA HYDROLASE"/>
    <property type="match status" value="1"/>
</dbReference>
<dbReference type="AlphaFoldDB" id="A0AAD5UHH5"/>
<feature type="transmembrane region" description="Helical" evidence="3">
    <location>
        <begin position="343"/>
        <end position="365"/>
    </location>
</feature>
<dbReference type="Gene3D" id="3.30.750.70">
    <property type="entry name" value="4-hydroxybutyrate coenzyme like domains"/>
    <property type="match status" value="1"/>
</dbReference>
<evidence type="ECO:0000313" key="7">
    <source>
        <dbReference type="Proteomes" id="UP001210925"/>
    </source>
</evidence>
<proteinExistence type="inferred from homology"/>
<dbReference type="Proteomes" id="UP001210925">
    <property type="component" value="Unassembled WGS sequence"/>
</dbReference>
<dbReference type="Gene3D" id="3.40.1080.20">
    <property type="entry name" value="Acetyl-CoA hydrolase/transferase C-terminal domain"/>
    <property type="match status" value="1"/>
</dbReference>
<evidence type="ECO:0000313" key="6">
    <source>
        <dbReference type="EMBL" id="KAJ3255773.1"/>
    </source>
</evidence>
<keyword evidence="2" id="KW-0808">Transferase</keyword>
<dbReference type="InterPro" id="IPR046433">
    <property type="entry name" value="ActCoA_hydro"/>
</dbReference>
<feature type="transmembrane region" description="Helical" evidence="3">
    <location>
        <begin position="270"/>
        <end position="289"/>
    </location>
</feature>